<dbReference type="InterPro" id="IPR035986">
    <property type="entry name" value="PKD_dom_sf"/>
</dbReference>
<evidence type="ECO:0000313" key="2">
    <source>
        <dbReference type="EMBL" id="MDR7088966.1"/>
    </source>
</evidence>
<dbReference type="PANTHER" id="PTHR46182:SF2">
    <property type="entry name" value="FI19480P1"/>
    <property type="match status" value="1"/>
</dbReference>
<evidence type="ECO:0000313" key="3">
    <source>
        <dbReference type="Proteomes" id="UP001253595"/>
    </source>
</evidence>
<evidence type="ECO:0000256" key="1">
    <source>
        <dbReference type="SAM" id="MobiDB-lite"/>
    </source>
</evidence>
<name>A0ABU1UUV8_9GAMM</name>
<comment type="caution">
    <text evidence="2">The sequence shown here is derived from an EMBL/GenBank/DDBJ whole genome shotgun (WGS) entry which is preliminary data.</text>
</comment>
<dbReference type="Pfam" id="PF22352">
    <property type="entry name" value="K319L-like_PKD"/>
    <property type="match status" value="2"/>
</dbReference>
<dbReference type="Proteomes" id="UP001253595">
    <property type="component" value="Unassembled WGS sequence"/>
</dbReference>
<dbReference type="Gene3D" id="2.60.40.10">
    <property type="entry name" value="Immunoglobulins"/>
    <property type="match status" value="2"/>
</dbReference>
<feature type="region of interest" description="Disordered" evidence="1">
    <location>
        <begin position="512"/>
        <end position="545"/>
    </location>
</feature>
<feature type="compositionally biased region" description="Low complexity" evidence="1">
    <location>
        <begin position="517"/>
        <end position="545"/>
    </location>
</feature>
<sequence length="583" mass="62319">MTLLKDASYKPFTTCLFVLLTQFSLTTTAATFLEIDTDEGEFLFQGKDVNVSDDDGDFALFYSAPNQLSGGFTWSTPAADKYNIQLTFFSGTDKKFQVGPYLNTKGPGWLQGQIEPALDVNLIGAGRGCSSNTGEFVVYEFEPTAKPPRYAINFTQYCVLGNQAQIRGILRINSNFPKQDSKPLAAISLPEPKAIEGKQYRVSGENSRAQQGEIIRYEWSQVSGPAVTFIDATQETALITLPKSLPLGGADILLQLTVTNTAGNSATAQTSIHVDSKSDPQSFFRSVTGTEFPTNDTNWQFYIGQNNLINAVGGSWGVMADISTSTSAPPEYRVSINPPENQNLQPGLYENARRFAGATAGLDFSANGFGCNASYGSFNVLSIQNEGDLLTQFHARFTHYCESLVATPTSGEIAFNVFDPNVPKINIAVPQTILEGDTVTLDASASVDNVGSITTYQWTGPNNIVIENSNKAIASFKAPALTGTAPLLAIFKLHVTDNEGYQAEKSVTLTISPKPKSSSASSSSAKSSTANTSGSNTSVSNSNGSSSGGGGAASLWYCLGLLMLVLLQASRRSLIRTGCARDI</sequence>
<gene>
    <name evidence="2" type="ORF">J2X05_000969</name>
</gene>
<organism evidence="2 3">
    <name type="scientific">Cellvibrio fibrivorans</name>
    <dbReference type="NCBI Taxonomy" id="126350"/>
    <lineage>
        <taxon>Bacteria</taxon>
        <taxon>Pseudomonadati</taxon>
        <taxon>Pseudomonadota</taxon>
        <taxon>Gammaproteobacteria</taxon>
        <taxon>Cellvibrionales</taxon>
        <taxon>Cellvibrionaceae</taxon>
        <taxon>Cellvibrio</taxon>
    </lineage>
</organism>
<proteinExistence type="predicted"/>
<dbReference type="PANTHER" id="PTHR46182">
    <property type="entry name" value="FI19480P1"/>
    <property type="match status" value="1"/>
</dbReference>
<reference evidence="2 3" key="1">
    <citation type="submission" date="2023-07" db="EMBL/GenBank/DDBJ databases">
        <title>Sorghum-associated microbial communities from plants grown in Nebraska, USA.</title>
        <authorList>
            <person name="Schachtman D."/>
        </authorList>
    </citation>
    <scope>NUCLEOTIDE SEQUENCE [LARGE SCALE GENOMIC DNA]</scope>
    <source>
        <strain evidence="2 3">BE190</strain>
    </source>
</reference>
<dbReference type="InterPro" id="IPR013783">
    <property type="entry name" value="Ig-like_fold"/>
</dbReference>
<dbReference type="EMBL" id="JAVDVX010000001">
    <property type="protein sequence ID" value="MDR7088966.1"/>
    <property type="molecule type" value="Genomic_DNA"/>
</dbReference>
<accession>A0ABU1UUV8</accession>
<dbReference type="InterPro" id="IPR029865">
    <property type="entry name" value="KIAA0319-like"/>
</dbReference>
<dbReference type="SUPFAM" id="SSF49299">
    <property type="entry name" value="PKD domain"/>
    <property type="match status" value="1"/>
</dbReference>
<dbReference type="RefSeq" id="WP_310069326.1">
    <property type="nucleotide sequence ID" value="NZ_JAVDVX010000001.1"/>
</dbReference>
<protein>
    <submittedName>
        <fullName evidence="2">Membrane protein YgcG</fullName>
    </submittedName>
</protein>
<keyword evidence="3" id="KW-1185">Reference proteome</keyword>